<organism evidence="1 2">
    <name type="scientific">Smallanthus sonchifolius</name>
    <dbReference type="NCBI Taxonomy" id="185202"/>
    <lineage>
        <taxon>Eukaryota</taxon>
        <taxon>Viridiplantae</taxon>
        <taxon>Streptophyta</taxon>
        <taxon>Embryophyta</taxon>
        <taxon>Tracheophyta</taxon>
        <taxon>Spermatophyta</taxon>
        <taxon>Magnoliopsida</taxon>
        <taxon>eudicotyledons</taxon>
        <taxon>Gunneridae</taxon>
        <taxon>Pentapetalae</taxon>
        <taxon>asterids</taxon>
        <taxon>campanulids</taxon>
        <taxon>Asterales</taxon>
        <taxon>Asteraceae</taxon>
        <taxon>Asteroideae</taxon>
        <taxon>Heliantheae alliance</taxon>
        <taxon>Millerieae</taxon>
        <taxon>Smallanthus</taxon>
    </lineage>
</organism>
<dbReference type="Proteomes" id="UP001056120">
    <property type="component" value="Linkage Group LG18"/>
</dbReference>
<protein>
    <submittedName>
        <fullName evidence="1">Uncharacterized protein</fullName>
    </submittedName>
</protein>
<dbReference type="EMBL" id="CM042035">
    <property type="protein sequence ID" value="KAI3755014.1"/>
    <property type="molecule type" value="Genomic_DNA"/>
</dbReference>
<sequence length="92" mass="10144">MIRTQVPTRVLLDFKVYGNQNSSAKPSHIEKNLDGLDIDEKDRTLKPLAIELSKSRPQGNQVYTPAEYVVEGSIWHSAKAYAVVNDSGSIGS</sequence>
<comment type="caution">
    <text evidence="1">The sequence shown here is derived from an EMBL/GenBank/DDBJ whole genome shotgun (WGS) entry which is preliminary data.</text>
</comment>
<reference evidence="1 2" key="2">
    <citation type="journal article" date="2022" name="Mol. Ecol. Resour.">
        <title>The genomes of chicory, endive, great burdock and yacon provide insights into Asteraceae paleo-polyploidization history and plant inulin production.</title>
        <authorList>
            <person name="Fan W."/>
            <person name="Wang S."/>
            <person name="Wang H."/>
            <person name="Wang A."/>
            <person name="Jiang F."/>
            <person name="Liu H."/>
            <person name="Zhao H."/>
            <person name="Xu D."/>
            <person name="Zhang Y."/>
        </authorList>
    </citation>
    <scope>NUCLEOTIDE SEQUENCE [LARGE SCALE GENOMIC DNA]</scope>
    <source>
        <strain evidence="2">cv. Yunnan</strain>
        <tissue evidence="1">Leaves</tissue>
    </source>
</reference>
<evidence type="ECO:0000313" key="2">
    <source>
        <dbReference type="Proteomes" id="UP001056120"/>
    </source>
</evidence>
<keyword evidence="2" id="KW-1185">Reference proteome</keyword>
<reference evidence="2" key="1">
    <citation type="journal article" date="2022" name="Mol. Ecol. Resour.">
        <title>The genomes of chicory, endive, great burdock and yacon provide insights into Asteraceae palaeo-polyploidization history and plant inulin production.</title>
        <authorList>
            <person name="Fan W."/>
            <person name="Wang S."/>
            <person name="Wang H."/>
            <person name="Wang A."/>
            <person name="Jiang F."/>
            <person name="Liu H."/>
            <person name="Zhao H."/>
            <person name="Xu D."/>
            <person name="Zhang Y."/>
        </authorList>
    </citation>
    <scope>NUCLEOTIDE SEQUENCE [LARGE SCALE GENOMIC DNA]</scope>
    <source>
        <strain evidence="2">cv. Yunnan</strain>
    </source>
</reference>
<gene>
    <name evidence="1" type="ORF">L1987_54807</name>
</gene>
<evidence type="ECO:0000313" key="1">
    <source>
        <dbReference type="EMBL" id="KAI3755014.1"/>
    </source>
</evidence>
<name>A0ACB9E801_9ASTR</name>
<proteinExistence type="predicted"/>
<accession>A0ACB9E801</accession>